<name>A0A4P6KED9_9MICO</name>
<proteinExistence type="predicted"/>
<feature type="region of interest" description="Disordered" evidence="3">
    <location>
        <begin position="121"/>
        <end position="158"/>
    </location>
</feature>
<dbReference type="InterPro" id="IPR012340">
    <property type="entry name" value="NA-bd_OB-fold"/>
</dbReference>
<dbReference type="EMBL" id="CP035806">
    <property type="protein sequence ID" value="QBE48288.1"/>
    <property type="molecule type" value="Genomic_DNA"/>
</dbReference>
<dbReference type="GO" id="GO:0003697">
    <property type="term" value="F:single-stranded DNA binding"/>
    <property type="evidence" value="ECO:0007669"/>
    <property type="project" value="InterPro"/>
</dbReference>
<evidence type="ECO:0000313" key="5">
    <source>
        <dbReference type="Proteomes" id="UP000289260"/>
    </source>
</evidence>
<dbReference type="PROSITE" id="PS50935">
    <property type="entry name" value="SSB"/>
    <property type="match status" value="1"/>
</dbReference>
<gene>
    <name evidence="4" type="ORF">EVS81_05095</name>
</gene>
<organism evidence="4 5">
    <name type="scientific">Leucobacter triazinivorans</name>
    <dbReference type="NCBI Taxonomy" id="1784719"/>
    <lineage>
        <taxon>Bacteria</taxon>
        <taxon>Bacillati</taxon>
        <taxon>Actinomycetota</taxon>
        <taxon>Actinomycetes</taxon>
        <taxon>Micrococcales</taxon>
        <taxon>Microbacteriaceae</taxon>
        <taxon>Leucobacter</taxon>
    </lineage>
</organism>
<evidence type="ECO:0000256" key="1">
    <source>
        <dbReference type="ARBA" id="ARBA00023125"/>
    </source>
</evidence>
<feature type="compositionally biased region" description="Polar residues" evidence="3">
    <location>
        <begin position="129"/>
        <end position="141"/>
    </location>
</feature>
<dbReference type="InterPro" id="IPR000424">
    <property type="entry name" value="Primosome_PriB/ssb"/>
</dbReference>
<dbReference type="Gene3D" id="2.40.50.140">
    <property type="entry name" value="Nucleic acid-binding proteins"/>
    <property type="match status" value="1"/>
</dbReference>
<protein>
    <submittedName>
        <fullName evidence="4">Single-stranded DNA-binding protein</fullName>
    </submittedName>
</protein>
<keyword evidence="1 2" id="KW-0238">DNA-binding</keyword>
<dbReference type="Proteomes" id="UP000289260">
    <property type="component" value="Chromosome"/>
</dbReference>
<sequence>MMDTDTPVDTVDSIALGVSMKGFFATMPELTYSEEGRPVFFARFGIECHRTAPDGTRIRLEPRFGSVFAYGETAEIAHRQFRKYDVFIAHGQIETNKNSGKQQFVAEDFGHSILRTRYEVDRSPRHTVGESQRQAITPDSLNRSRRRREQPQPTGISR</sequence>
<dbReference type="OrthoDB" id="4773434at2"/>
<dbReference type="SUPFAM" id="SSF50249">
    <property type="entry name" value="Nucleic acid-binding proteins"/>
    <property type="match status" value="1"/>
</dbReference>
<dbReference type="KEGG" id="ltr:EVS81_05095"/>
<reference evidence="4 5" key="1">
    <citation type="submission" date="2019-02" db="EMBL/GenBank/DDBJ databases">
        <authorList>
            <person name="Sun L."/>
            <person name="Pan D."/>
            <person name="Wu X."/>
        </authorList>
    </citation>
    <scope>NUCLEOTIDE SEQUENCE [LARGE SCALE GENOMIC DNA]</scope>
    <source>
        <strain evidence="4 5">JW-1</strain>
    </source>
</reference>
<accession>A0A4P6KED9</accession>
<evidence type="ECO:0000313" key="4">
    <source>
        <dbReference type="EMBL" id="QBE48288.1"/>
    </source>
</evidence>
<dbReference type="AlphaFoldDB" id="A0A4P6KED9"/>
<evidence type="ECO:0000256" key="3">
    <source>
        <dbReference type="SAM" id="MobiDB-lite"/>
    </source>
</evidence>
<evidence type="ECO:0000256" key="2">
    <source>
        <dbReference type="PROSITE-ProRule" id="PRU00252"/>
    </source>
</evidence>
<keyword evidence="5" id="KW-1185">Reference proteome</keyword>